<keyword evidence="6 7" id="KW-0472">Membrane</keyword>
<accession>A0ABP6ZZ64</accession>
<evidence type="ECO:0000256" key="3">
    <source>
        <dbReference type="ARBA" id="ARBA00022475"/>
    </source>
</evidence>
<evidence type="ECO:0000256" key="6">
    <source>
        <dbReference type="ARBA" id="ARBA00023136"/>
    </source>
</evidence>
<feature type="domain" description="EccD-like transmembrane" evidence="8">
    <location>
        <begin position="132"/>
        <end position="468"/>
    </location>
</feature>
<sequence length="470" mass="48677">MSVTSEPVSEVGLGGNTLAGLCRLSIRAPETAFDLAVPTDIQLADLLPAVVSYAGADLDESGLKHGGWVLQRLGEEPLAPTGTADAHGLHDGEVLYLRPQREAMPAVHFDDLVDGVMSSLKTRADSWRPELSRRLLLGVMLATLVLGAGVLALPGPQVARNTVAVLAAVGLLGGALSVSRALGDAVIGTLLATAALFYLVPMAVLVPEGDGPTALHARLLAAGMVAVGTAALGYAAVGASAPLFLFCGAVGVLTSIAGMFYSATTEHTAEVTALIVVLAGIFVPGWSFWLSGLRLPPLPATAEQLQEGIDPHPSPYVLQRTAYADGYLTALLSALGVVYTGCLSVLVPMASSRWDLTLGAALSILAILHGRTLGATWQRLAVVVPGALGIGLLVVRYAWVGTDLRRILLVVVLLAAGGGLTLAARTIPGRRMIPHWARAGEIAHTLVAVSLLPLLFVTLGFYHRMRGLGG</sequence>
<protein>
    <submittedName>
        <fullName evidence="9">Type VII secretion integral membrane protein EccD</fullName>
    </submittedName>
</protein>
<feature type="transmembrane region" description="Helical" evidence="7">
    <location>
        <begin position="243"/>
        <end position="264"/>
    </location>
</feature>
<evidence type="ECO:0000256" key="4">
    <source>
        <dbReference type="ARBA" id="ARBA00022692"/>
    </source>
</evidence>
<evidence type="ECO:0000313" key="10">
    <source>
        <dbReference type="Proteomes" id="UP001501074"/>
    </source>
</evidence>
<proteinExistence type="inferred from homology"/>
<keyword evidence="4 7" id="KW-0812">Transmembrane</keyword>
<dbReference type="InterPro" id="IPR024962">
    <property type="entry name" value="YukD-like"/>
</dbReference>
<dbReference type="Gene3D" id="3.10.20.90">
    <property type="entry name" value="Phosphatidylinositol 3-kinase Catalytic Subunit, Chain A, domain 1"/>
    <property type="match status" value="1"/>
</dbReference>
<dbReference type="InterPro" id="IPR006707">
    <property type="entry name" value="T7SS_EccD"/>
</dbReference>
<evidence type="ECO:0000313" key="9">
    <source>
        <dbReference type="EMBL" id="GAA3623062.1"/>
    </source>
</evidence>
<comment type="similarity">
    <text evidence="2">Belongs to the EccD/Snm4 family.</text>
</comment>
<evidence type="ECO:0000256" key="1">
    <source>
        <dbReference type="ARBA" id="ARBA00004651"/>
    </source>
</evidence>
<dbReference type="PIRSF" id="PIRSF017804">
    <property type="entry name" value="Secretion_EccD1"/>
    <property type="match status" value="1"/>
</dbReference>
<feature type="transmembrane region" description="Helical" evidence="7">
    <location>
        <begin position="377"/>
        <end position="395"/>
    </location>
</feature>
<dbReference type="NCBIfam" id="TIGR03920">
    <property type="entry name" value="T7SS_EccD"/>
    <property type="match status" value="1"/>
</dbReference>
<feature type="transmembrane region" description="Helical" evidence="7">
    <location>
        <begin position="219"/>
        <end position="237"/>
    </location>
</feature>
<evidence type="ECO:0000259" key="8">
    <source>
        <dbReference type="Pfam" id="PF19053"/>
    </source>
</evidence>
<reference evidence="10" key="1">
    <citation type="journal article" date="2019" name="Int. J. Syst. Evol. Microbiol.">
        <title>The Global Catalogue of Microorganisms (GCM) 10K type strain sequencing project: providing services to taxonomists for standard genome sequencing and annotation.</title>
        <authorList>
            <consortium name="The Broad Institute Genomics Platform"/>
            <consortium name="The Broad Institute Genome Sequencing Center for Infectious Disease"/>
            <person name="Wu L."/>
            <person name="Ma J."/>
        </authorList>
    </citation>
    <scope>NUCLEOTIDE SEQUENCE [LARGE SCALE GENOMIC DNA]</scope>
    <source>
        <strain evidence="10">JCM 16902</strain>
    </source>
</reference>
<feature type="transmembrane region" description="Helical" evidence="7">
    <location>
        <begin position="161"/>
        <end position="179"/>
    </location>
</feature>
<dbReference type="InterPro" id="IPR044049">
    <property type="entry name" value="EccD_transm"/>
</dbReference>
<organism evidence="9 10">
    <name type="scientific">Kineosporia mesophila</name>
    <dbReference type="NCBI Taxonomy" id="566012"/>
    <lineage>
        <taxon>Bacteria</taxon>
        <taxon>Bacillati</taxon>
        <taxon>Actinomycetota</taxon>
        <taxon>Actinomycetes</taxon>
        <taxon>Kineosporiales</taxon>
        <taxon>Kineosporiaceae</taxon>
        <taxon>Kineosporia</taxon>
    </lineage>
</organism>
<name>A0ABP6ZZ64_9ACTN</name>
<dbReference type="EMBL" id="BAAAZO010000009">
    <property type="protein sequence ID" value="GAA3623062.1"/>
    <property type="molecule type" value="Genomic_DNA"/>
</dbReference>
<keyword evidence="5 7" id="KW-1133">Transmembrane helix</keyword>
<feature type="transmembrane region" description="Helical" evidence="7">
    <location>
        <begin position="407"/>
        <end position="427"/>
    </location>
</feature>
<keyword evidence="10" id="KW-1185">Reference proteome</keyword>
<dbReference type="Pfam" id="PF08817">
    <property type="entry name" value="YukD"/>
    <property type="match status" value="1"/>
</dbReference>
<evidence type="ECO:0000256" key="2">
    <source>
        <dbReference type="ARBA" id="ARBA00006162"/>
    </source>
</evidence>
<dbReference type="RefSeq" id="WP_231481282.1">
    <property type="nucleotide sequence ID" value="NZ_BAAAZO010000009.1"/>
</dbReference>
<feature type="transmembrane region" description="Helical" evidence="7">
    <location>
        <begin position="135"/>
        <end position="154"/>
    </location>
</feature>
<dbReference type="Proteomes" id="UP001501074">
    <property type="component" value="Unassembled WGS sequence"/>
</dbReference>
<gene>
    <name evidence="9" type="primary">eccD_2</name>
    <name evidence="9" type="ORF">GCM10022223_45060</name>
</gene>
<feature type="transmembrane region" description="Helical" evidence="7">
    <location>
        <begin position="271"/>
        <end position="289"/>
    </location>
</feature>
<evidence type="ECO:0000256" key="5">
    <source>
        <dbReference type="ARBA" id="ARBA00022989"/>
    </source>
</evidence>
<evidence type="ECO:0000256" key="7">
    <source>
        <dbReference type="SAM" id="Phobius"/>
    </source>
</evidence>
<comment type="subcellular location">
    <subcellularLocation>
        <location evidence="1">Cell membrane</location>
        <topology evidence="1">Multi-pass membrane protein</topology>
    </subcellularLocation>
</comment>
<feature type="transmembrane region" description="Helical" evidence="7">
    <location>
        <begin position="442"/>
        <end position="462"/>
    </location>
</feature>
<keyword evidence="3" id="KW-1003">Cell membrane</keyword>
<feature type="transmembrane region" description="Helical" evidence="7">
    <location>
        <begin position="327"/>
        <end position="347"/>
    </location>
</feature>
<comment type="caution">
    <text evidence="9">The sequence shown here is derived from an EMBL/GenBank/DDBJ whole genome shotgun (WGS) entry which is preliminary data.</text>
</comment>
<dbReference type="Pfam" id="PF19053">
    <property type="entry name" value="EccD"/>
    <property type="match status" value="1"/>
</dbReference>
<feature type="transmembrane region" description="Helical" evidence="7">
    <location>
        <begin position="185"/>
        <end position="207"/>
    </location>
</feature>